<keyword evidence="1" id="KW-0812">Transmembrane</keyword>
<comment type="caution">
    <text evidence="2">The sequence shown here is derived from an EMBL/GenBank/DDBJ whole genome shotgun (WGS) entry which is preliminary data.</text>
</comment>
<dbReference type="PATRIC" id="fig|1365253.3.peg.1776"/>
<feature type="transmembrane region" description="Helical" evidence="1">
    <location>
        <begin position="64"/>
        <end position="97"/>
    </location>
</feature>
<keyword evidence="1" id="KW-0472">Membrane</keyword>
<sequence length="124" mass="13683">MLSKYQLLLALSEDIVTLLFAIVIAQTLSRMTATSLIGKLSYVQLDAQSKVKPIAKNLQPTCRAILYASGGIVFLLGLGLFEFSIWHMLGLFVTLWFTRWGCRNGLLASSVVIPETAWGYTANL</sequence>
<name>A0A167D1T1_9GAMM</name>
<feature type="transmembrane region" description="Helical" evidence="1">
    <location>
        <begin position="7"/>
        <end position="28"/>
    </location>
</feature>
<proteinExistence type="predicted"/>
<gene>
    <name evidence="2" type="ORF">N482_07605</name>
</gene>
<organism evidence="2 3">
    <name type="scientific">Pseudoalteromonas luteoviolacea NCIMB 1942</name>
    <dbReference type="NCBI Taxonomy" id="1365253"/>
    <lineage>
        <taxon>Bacteria</taxon>
        <taxon>Pseudomonadati</taxon>
        <taxon>Pseudomonadota</taxon>
        <taxon>Gammaproteobacteria</taxon>
        <taxon>Alteromonadales</taxon>
        <taxon>Pseudoalteromonadaceae</taxon>
        <taxon>Pseudoalteromonas</taxon>
    </lineage>
</organism>
<evidence type="ECO:0000256" key="1">
    <source>
        <dbReference type="SAM" id="Phobius"/>
    </source>
</evidence>
<keyword evidence="1" id="KW-1133">Transmembrane helix</keyword>
<protein>
    <submittedName>
        <fullName evidence="2">Uncharacterized protein</fullName>
    </submittedName>
</protein>
<accession>A0A167D1T1</accession>
<dbReference type="EMBL" id="AUXT01000146">
    <property type="protein sequence ID" value="KZN48324.1"/>
    <property type="molecule type" value="Genomic_DNA"/>
</dbReference>
<evidence type="ECO:0000313" key="2">
    <source>
        <dbReference type="EMBL" id="KZN48324.1"/>
    </source>
</evidence>
<reference evidence="2 3" key="1">
    <citation type="submission" date="2013-07" db="EMBL/GenBank/DDBJ databases">
        <title>Comparative Genomic and Metabolomic Analysis of Twelve Strains of Pseudoalteromonas luteoviolacea.</title>
        <authorList>
            <person name="Vynne N.G."/>
            <person name="Mansson M."/>
            <person name="Gram L."/>
        </authorList>
    </citation>
    <scope>NUCLEOTIDE SEQUENCE [LARGE SCALE GENOMIC DNA]</scope>
    <source>
        <strain evidence="2 3">NCIMB 1942</strain>
    </source>
</reference>
<evidence type="ECO:0000313" key="3">
    <source>
        <dbReference type="Proteomes" id="UP000076587"/>
    </source>
</evidence>
<dbReference type="Proteomes" id="UP000076587">
    <property type="component" value="Unassembled WGS sequence"/>
</dbReference>
<dbReference type="AlphaFoldDB" id="A0A167D1T1"/>